<dbReference type="PANTHER" id="PTHR33392">
    <property type="entry name" value="POLYISOPRENYL-TEICHOIC ACID--PEPTIDOGLYCAN TEICHOIC ACID TRANSFERASE TAGU"/>
    <property type="match status" value="1"/>
</dbReference>
<reference evidence="5" key="1">
    <citation type="submission" date="2014-07" db="EMBL/GenBank/DDBJ databases">
        <authorList>
            <person name="Zhang J.E."/>
            <person name="Yang H."/>
            <person name="Guo J."/>
            <person name="Deng Z."/>
            <person name="Luo H."/>
            <person name="Luo M."/>
            <person name="Zhao B."/>
        </authorList>
    </citation>
    <scope>NUCLEOTIDE SEQUENCE</scope>
    <source>
        <strain evidence="5">AM4</strain>
    </source>
</reference>
<evidence type="ECO:0000256" key="1">
    <source>
        <dbReference type="ARBA" id="ARBA00006068"/>
    </source>
</evidence>
<dbReference type="NCBIfam" id="TIGR00350">
    <property type="entry name" value="lytR_cpsA_psr"/>
    <property type="match status" value="1"/>
</dbReference>
<protein>
    <submittedName>
        <fullName evidence="5">Cell envelope-related function transcriptional attenuator common domain</fullName>
    </submittedName>
</protein>
<organism evidence="5">
    <name type="scientific">Actinomyces succiniciruminis</name>
    <dbReference type="NCBI Taxonomy" id="1522002"/>
    <lineage>
        <taxon>Bacteria</taxon>
        <taxon>Bacillati</taxon>
        <taxon>Actinomycetota</taxon>
        <taxon>Actinomycetes</taxon>
        <taxon>Actinomycetales</taxon>
        <taxon>Actinomycetaceae</taxon>
        <taxon>Actinomyces</taxon>
    </lineage>
</organism>
<dbReference type="Gene3D" id="3.40.630.190">
    <property type="entry name" value="LCP protein"/>
    <property type="match status" value="1"/>
</dbReference>
<evidence type="ECO:0000259" key="4">
    <source>
        <dbReference type="Pfam" id="PF03816"/>
    </source>
</evidence>
<dbReference type="Pfam" id="PF03816">
    <property type="entry name" value="LytR_cpsA_psr"/>
    <property type="match status" value="1"/>
</dbReference>
<dbReference type="PANTHER" id="PTHR33392:SF6">
    <property type="entry name" value="POLYISOPRENYL-TEICHOIC ACID--PEPTIDOGLYCAN TEICHOIC ACID TRANSFERASE TAGU"/>
    <property type="match status" value="1"/>
</dbReference>
<name>A0A1L7RKX4_9ACTO</name>
<evidence type="ECO:0000313" key="5">
    <source>
        <dbReference type="EMBL" id="CED90192.1"/>
    </source>
</evidence>
<evidence type="ECO:0000256" key="3">
    <source>
        <dbReference type="SAM" id="Phobius"/>
    </source>
</evidence>
<feature type="domain" description="Cell envelope-related transcriptional attenuator" evidence="4">
    <location>
        <begin position="127"/>
        <end position="267"/>
    </location>
</feature>
<dbReference type="RefSeq" id="WP_210578488.1">
    <property type="nucleotide sequence ID" value="NZ_LK995469.1"/>
</dbReference>
<feature type="transmembrane region" description="Helical" evidence="3">
    <location>
        <begin position="45"/>
        <end position="68"/>
    </location>
</feature>
<gene>
    <name evidence="5" type="ORF">AAM4_0297</name>
</gene>
<comment type="similarity">
    <text evidence="1">Belongs to the LytR/CpsA/Psr (LCP) family.</text>
</comment>
<dbReference type="EMBL" id="LK995469">
    <property type="protein sequence ID" value="CED90192.1"/>
    <property type="molecule type" value="Genomic_DNA"/>
</dbReference>
<feature type="region of interest" description="Disordered" evidence="2">
    <location>
        <begin position="1"/>
        <end position="37"/>
    </location>
</feature>
<keyword evidence="3" id="KW-0472">Membrane</keyword>
<evidence type="ECO:0000256" key="2">
    <source>
        <dbReference type="SAM" id="MobiDB-lite"/>
    </source>
</evidence>
<keyword evidence="3" id="KW-1133">Transmembrane helix</keyword>
<dbReference type="AlphaFoldDB" id="A0A1L7RKX4"/>
<dbReference type="InterPro" id="IPR050922">
    <property type="entry name" value="LytR/CpsA/Psr_CW_biosynth"/>
</dbReference>
<dbReference type="InterPro" id="IPR004474">
    <property type="entry name" value="LytR_CpsA_psr"/>
</dbReference>
<accession>A0A1L7RKX4</accession>
<keyword evidence="3" id="KW-0812">Transmembrane</keyword>
<proteinExistence type="inferred from homology"/>
<sequence length="375" mass="40025">MSDDEQRAGDGAPGNFNDDVLGGVGQPETARGRQRKQRSGRRWRIALVSVLAVVLVIVAGTAVGGLWLRNHLSGNIETIGDPFAAIDSADRAPEQDAEDPATNILVLGSDSRISAGDPNQWEAGAQRTDAIMLVQISGDREDVSVMSLPRDSWVDIPGYGQNKINAAFSYGGPSLTIQTVEQLTGVRIDHFVVADFESFSKITDAIGGVTINLKNDQTLAGTDFNAGAQLLNGEQALAYARERKSLPGGDFDRVNRQQAWMRAMVGAVLNNGILTSPTKLYSFLTTVAETLAVDDDFTIGEMQSLATALRGIHSTDINFMTVPTTGTGTSADGQSIVLLDAEADAPLFEAFQNDAVEDYLEDNPDAIELLPATVN</sequence>